<dbReference type="AlphaFoldDB" id="A0A512HK31"/>
<dbReference type="OrthoDB" id="8366572at2"/>
<reference evidence="1 2" key="1">
    <citation type="submission" date="2019-07" db="EMBL/GenBank/DDBJ databases">
        <title>Whole genome shotgun sequence of Rhizobium naphthalenivorans NBRC 107585.</title>
        <authorList>
            <person name="Hosoyama A."/>
            <person name="Uohara A."/>
            <person name="Ohji S."/>
            <person name="Ichikawa N."/>
        </authorList>
    </citation>
    <scope>NUCLEOTIDE SEQUENCE [LARGE SCALE GENOMIC DNA]</scope>
    <source>
        <strain evidence="1 2">NBRC 107585</strain>
    </source>
</reference>
<keyword evidence="2" id="KW-1185">Reference proteome</keyword>
<proteinExistence type="predicted"/>
<gene>
    <name evidence="1" type="ORF">RNA01_27450</name>
</gene>
<evidence type="ECO:0000313" key="2">
    <source>
        <dbReference type="Proteomes" id="UP000321717"/>
    </source>
</evidence>
<evidence type="ECO:0000313" key="1">
    <source>
        <dbReference type="EMBL" id="GEO85813.1"/>
    </source>
</evidence>
<organism evidence="1 2">
    <name type="scientific">Ciceribacter naphthalenivorans</name>
    <dbReference type="NCBI Taxonomy" id="1118451"/>
    <lineage>
        <taxon>Bacteria</taxon>
        <taxon>Pseudomonadati</taxon>
        <taxon>Pseudomonadota</taxon>
        <taxon>Alphaproteobacteria</taxon>
        <taxon>Hyphomicrobiales</taxon>
        <taxon>Rhizobiaceae</taxon>
        <taxon>Ciceribacter</taxon>
    </lineage>
</organism>
<comment type="caution">
    <text evidence="1">The sequence shown here is derived from an EMBL/GenBank/DDBJ whole genome shotgun (WGS) entry which is preliminary data.</text>
</comment>
<name>A0A512HK31_9HYPH</name>
<sequence length="175" mass="19468">MTVARYADYMGDLRVLLGELDKEPDRFQTFDVHIELAAAGKLIVYETRKRKGQTDSLYYGRSGPGDDSRQIAQGVAFAAIDHFMTLGQFVALDGNLGNLKGERTGEILSIGAQYPSCAVSFAYRKKGQPMAKAMFMVFVGFNDDEDAEHYVAALPDPSVLVSNRPLRSDKVYEWK</sequence>
<dbReference type="RefSeq" id="WP_147180781.1">
    <property type="nucleotide sequence ID" value="NZ_BJZP01000013.1"/>
</dbReference>
<dbReference type="Proteomes" id="UP000321717">
    <property type="component" value="Unassembled WGS sequence"/>
</dbReference>
<accession>A0A512HK31</accession>
<protein>
    <submittedName>
        <fullName evidence="1">Uncharacterized protein</fullName>
    </submittedName>
</protein>
<dbReference type="EMBL" id="BJZP01000013">
    <property type="protein sequence ID" value="GEO85813.1"/>
    <property type="molecule type" value="Genomic_DNA"/>
</dbReference>